<evidence type="ECO:0000256" key="5">
    <source>
        <dbReference type="ARBA" id="ARBA00022553"/>
    </source>
</evidence>
<keyword evidence="14" id="KW-0175">Coiled coil</keyword>
<keyword evidence="10" id="KW-0067">ATP-binding</keyword>
<dbReference type="Gene3D" id="1.10.287.130">
    <property type="match status" value="1"/>
</dbReference>
<dbReference type="Pfam" id="PF00512">
    <property type="entry name" value="HisKA"/>
    <property type="match status" value="1"/>
</dbReference>
<keyword evidence="7 15" id="KW-0812">Transmembrane</keyword>
<evidence type="ECO:0000256" key="15">
    <source>
        <dbReference type="SAM" id="Phobius"/>
    </source>
</evidence>
<dbReference type="Proteomes" id="UP000743107">
    <property type="component" value="Unassembled WGS sequence"/>
</dbReference>
<dbReference type="SMART" id="SM00388">
    <property type="entry name" value="HisKA"/>
    <property type="match status" value="1"/>
</dbReference>
<dbReference type="EMBL" id="CP118739">
    <property type="protein sequence ID" value="WEA56993.1"/>
    <property type="molecule type" value="Genomic_DNA"/>
</dbReference>
<reference evidence="19" key="3">
    <citation type="submission" date="2019-12" db="EMBL/GenBank/DDBJ databases">
        <title>SpeciesPrimer: A bioinformatics pipeline dedicated to the design of qPCR primers for the quantification of bacterial species.</title>
        <authorList>
            <person name="Dreier M."/>
            <person name="Berthoud H."/>
            <person name="Shani N."/>
            <person name="Wechsler D."/>
            <person name="Junier P."/>
        </authorList>
    </citation>
    <scope>NUCLEOTIDE SEQUENCE</scope>
    <source>
        <strain evidence="19">FAM13073</strain>
    </source>
</reference>
<keyword evidence="6 18" id="KW-0808">Transferase</keyword>
<feature type="domain" description="Histidine kinase" evidence="16">
    <location>
        <begin position="262"/>
        <end position="477"/>
    </location>
</feature>
<dbReference type="EMBL" id="WENB01000004">
    <property type="protein sequence ID" value="KAF0412946.1"/>
    <property type="molecule type" value="Genomic_DNA"/>
</dbReference>
<protein>
    <recommendedName>
        <fullName evidence="3">histidine kinase</fullName>
        <ecNumber evidence="3">2.7.13.3</ecNumber>
    </recommendedName>
</protein>
<evidence type="ECO:0000256" key="4">
    <source>
        <dbReference type="ARBA" id="ARBA00022475"/>
    </source>
</evidence>
<dbReference type="InterPro" id="IPR004358">
    <property type="entry name" value="Sig_transdc_His_kin-like_C"/>
</dbReference>
<evidence type="ECO:0000256" key="7">
    <source>
        <dbReference type="ARBA" id="ARBA00022692"/>
    </source>
</evidence>
<dbReference type="SUPFAM" id="SSF158472">
    <property type="entry name" value="HAMP domain-like"/>
    <property type="match status" value="1"/>
</dbReference>
<keyword evidence="5" id="KW-0597">Phosphoprotein</keyword>
<keyword evidence="23" id="KW-1185">Reference proteome</keyword>
<evidence type="ECO:0000313" key="21">
    <source>
        <dbReference type="EMBL" id="WEA56993.1"/>
    </source>
</evidence>
<dbReference type="SUPFAM" id="SSF47384">
    <property type="entry name" value="Homodimeric domain of signal transducing histidine kinase"/>
    <property type="match status" value="1"/>
</dbReference>
<evidence type="ECO:0000256" key="13">
    <source>
        <dbReference type="ARBA" id="ARBA00023136"/>
    </source>
</evidence>
<evidence type="ECO:0000256" key="3">
    <source>
        <dbReference type="ARBA" id="ARBA00012438"/>
    </source>
</evidence>
<feature type="transmembrane region" description="Helical" evidence="15">
    <location>
        <begin position="175"/>
        <end position="193"/>
    </location>
</feature>
<evidence type="ECO:0000256" key="2">
    <source>
        <dbReference type="ARBA" id="ARBA00004651"/>
    </source>
</evidence>
<dbReference type="EC" id="2.7.13.3" evidence="3"/>
<dbReference type="PANTHER" id="PTHR45528:SF1">
    <property type="entry name" value="SENSOR HISTIDINE KINASE CPXA"/>
    <property type="match status" value="1"/>
</dbReference>
<reference evidence="23" key="4">
    <citation type="submission" date="2020-03" db="EMBL/GenBank/DDBJ databases">
        <title>SpeciesPrimer: A bioinformatics pipeline dedicated to the design of qPCR primers for the quantification of bacterial species.</title>
        <authorList>
            <person name="Dreier M."/>
            <person name="Berthoud H."/>
            <person name="Shani N."/>
            <person name="Wechsler D."/>
            <person name="Junier P."/>
        </authorList>
    </citation>
    <scope>NUCLEOTIDE SEQUENCE [LARGE SCALE GENOMIC DNA]</scope>
    <source>
        <strain evidence="23">FAM13073</strain>
    </source>
</reference>
<dbReference type="RefSeq" id="WP_002833651.1">
    <property type="nucleotide sequence ID" value="NZ_BEWQ01000005.1"/>
</dbReference>
<evidence type="ECO:0000256" key="11">
    <source>
        <dbReference type="ARBA" id="ARBA00022989"/>
    </source>
</evidence>
<dbReference type="EMBL" id="JADOFV010000004">
    <property type="protein sequence ID" value="MBF7127807.1"/>
    <property type="molecule type" value="Genomic_DNA"/>
</dbReference>
<reference evidence="21 24" key="6">
    <citation type="submission" date="2023-02" db="EMBL/GenBank/DDBJ databases">
        <title>Comparative genomics and fermentation flavor characterization of five lactic acid bacteria reveal flavor biosynthesis metabolic pathways in fermented muskmelon puree.</title>
        <authorList>
            <person name="Yuan L."/>
            <person name="Li M."/>
            <person name="Xu X."/>
            <person name="Lao F."/>
            <person name="Wu J."/>
        </authorList>
    </citation>
    <scope>NUCLEOTIDE SEQUENCE [LARGE SCALE GENOMIC DNA]</scope>
    <source>
        <strain evidence="21 24">Ca-4</strain>
    </source>
</reference>
<evidence type="ECO:0000259" key="17">
    <source>
        <dbReference type="PROSITE" id="PS50885"/>
    </source>
</evidence>
<keyword evidence="13 15" id="KW-0472">Membrane</keyword>
<dbReference type="Proteomes" id="UP001214131">
    <property type="component" value="Chromosome"/>
</dbReference>
<dbReference type="Gene3D" id="6.10.340.10">
    <property type="match status" value="1"/>
</dbReference>
<dbReference type="InterPro" id="IPR003594">
    <property type="entry name" value="HATPase_dom"/>
</dbReference>
<dbReference type="PROSITE" id="PS50109">
    <property type="entry name" value="HIS_KIN"/>
    <property type="match status" value="1"/>
</dbReference>
<keyword evidence="12" id="KW-0902">Two-component regulatory system</keyword>
<evidence type="ECO:0000313" key="19">
    <source>
        <dbReference type="EMBL" id="KAF0412946.1"/>
    </source>
</evidence>
<evidence type="ECO:0000256" key="9">
    <source>
        <dbReference type="ARBA" id="ARBA00022777"/>
    </source>
</evidence>
<dbReference type="PANTHER" id="PTHR45528">
    <property type="entry name" value="SENSOR HISTIDINE KINASE CPXA"/>
    <property type="match status" value="1"/>
</dbReference>
<evidence type="ECO:0000256" key="8">
    <source>
        <dbReference type="ARBA" id="ARBA00022741"/>
    </source>
</evidence>
<dbReference type="SUPFAM" id="SSF55874">
    <property type="entry name" value="ATPase domain of HSP90 chaperone/DNA topoisomerase II/histidine kinase"/>
    <property type="match status" value="1"/>
</dbReference>
<evidence type="ECO:0000313" key="22">
    <source>
        <dbReference type="Proteomes" id="UP000196118"/>
    </source>
</evidence>
<dbReference type="GeneID" id="33061358"/>
<dbReference type="PRINTS" id="PR00344">
    <property type="entry name" value="BCTRLSENSOR"/>
</dbReference>
<feature type="coiled-coil region" evidence="14">
    <location>
        <begin position="235"/>
        <end position="262"/>
    </location>
</feature>
<gene>
    <name evidence="19" type="ORF">GBO79_07340</name>
    <name evidence="20" type="ORF">ITQ97_08345</name>
    <name evidence="21" type="ORF">PWB86_07300</name>
    <name evidence="18" type="ORF">S100892_00713</name>
</gene>
<reference evidence="19 23" key="2">
    <citation type="submission" date="2019-10" db="EMBL/GenBank/DDBJ databases">
        <authorList>
            <person name="Irmler S."/>
            <person name="Berthoud H."/>
            <person name="Roetschi A."/>
            <person name="Arias E."/>
            <person name="Shani N."/>
            <person name="Wuethrich D."/>
            <person name="Bruggmann R."/>
        </authorList>
    </citation>
    <scope>NUCLEOTIDE SEQUENCE [LARGE SCALE GENOMIC DNA]</scope>
    <source>
        <strain evidence="19 23">FAM13073</strain>
    </source>
</reference>
<keyword evidence="8" id="KW-0547">Nucleotide-binding</keyword>
<dbReference type="CDD" id="cd06225">
    <property type="entry name" value="HAMP"/>
    <property type="match status" value="1"/>
</dbReference>
<dbReference type="CDD" id="cd00082">
    <property type="entry name" value="HisKA"/>
    <property type="match status" value="1"/>
</dbReference>
<dbReference type="InterPro" id="IPR003660">
    <property type="entry name" value="HAMP_dom"/>
</dbReference>
<dbReference type="InterPro" id="IPR036097">
    <property type="entry name" value="HisK_dim/P_sf"/>
</dbReference>
<keyword evidence="4" id="KW-1003">Cell membrane</keyword>
<feature type="domain" description="HAMP" evidence="17">
    <location>
        <begin position="195"/>
        <end position="247"/>
    </location>
</feature>
<dbReference type="Pfam" id="PF02518">
    <property type="entry name" value="HATPase_c"/>
    <property type="match status" value="1"/>
</dbReference>
<reference evidence="18 22" key="1">
    <citation type="submission" date="2017-05" db="EMBL/GenBank/DDBJ databases">
        <title>Genome sequence of Pediococcus pentosaceus strain SRCM100892.</title>
        <authorList>
            <person name="Cho S.H."/>
        </authorList>
    </citation>
    <scope>NUCLEOTIDE SEQUENCE [LARGE SCALE GENOMIC DNA]</scope>
    <source>
        <strain evidence="18 22">SRCM100892</strain>
    </source>
</reference>
<name>A0A0N8VYC6_PEDPE</name>
<dbReference type="Proteomes" id="UP000472573">
    <property type="component" value="Unassembled WGS sequence"/>
</dbReference>
<evidence type="ECO:0000313" key="23">
    <source>
        <dbReference type="Proteomes" id="UP000472573"/>
    </source>
</evidence>
<dbReference type="FunFam" id="1.10.287.130:FF:000001">
    <property type="entry name" value="Two-component sensor histidine kinase"/>
    <property type="match status" value="1"/>
</dbReference>
<dbReference type="FunFam" id="3.30.565.10:FF:000006">
    <property type="entry name" value="Sensor histidine kinase WalK"/>
    <property type="match status" value="1"/>
</dbReference>
<evidence type="ECO:0000259" key="16">
    <source>
        <dbReference type="PROSITE" id="PS50109"/>
    </source>
</evidence>
<dbReference type="InterPro" id="IPR003661">
    <property type="entry name" value="HisK_dim/P_dom"/>
</dbReference>
<dbReference type="CDD" id="cd00075">
    <property type="entry name" value="HATPase"/>
    <property type="match status" value="1"/>
</dbReference>
<proteinExistence type="predicted"/>
<dbReference type="EMBL" id="CP021474">
    <property type="protein sequence ID" value="ARW19302.1"/>
    <property type="molecule type" value="Genomic_DNA"/>
</dbReference>
<evidence type="ECO:0000256" key="14">
    <source>
        <dbReference type="SAM" id="Coils"/>
    </source>
</evidence>
<evidence type="ECO:0000256" key="1">
    <source>
        <dbReference type="ARBA" id="ARBA00000085"/>
    </source>
</evidence>
<comment type="catalytic activity">
    <reaction evidence="1">
        <text>ATP + protein L-histidine = ADP + protein N-phospho-L-histidine.</text>
        <dbReference type="EC" id="2.7.13.3"/>
    </reaction>
</comment>
<reference evidence="20" key="5">
    <citation type="submission" date="2020-11" db="EMBL/GenBank/DDBJ databases">
        <title>Antibiotic susceptibility profiles of Pediococcus pentosaceus from various origins and their implications for the safety assessment of strains with food-technology applications.</title>
        <authorList>
            <person name="Shani N."/>
            <person name="Oberhaensli S."/>
            <person name="Arias E."/>
        </authorList>
    </citation>
    <scope>NUCLEOTIDE SEQUENCE</scope>
    <source>
        <strain evidence="20">FAM 19164</strain>
    </source>
</reference>
<dbReference type="Gene3D" id="3.30.565.10">
    <property type="entry name" value="Histidine kinase-like ATPase, C-terminal domain"/>
    <property type="match status" value="1"/>
</dbReference>
<keyword evidence="9 18" id="KW-0418">Kinase</keyword>
<dbReference type="InterPro" id="IPR005467">
    <property type="entry name" value="His_kinase_dom"/>
</dbReference>
<evidence type="ECO:0000256" key="6">
    <source>
        <dbReference type="ARBA" id="ARBA00022679"/>
    </source>
</evidence>
<sequence length="482" mass="55186">MKLFFQQMMAFLLVTLSSLLIVGLVFIQFTKDSVYRNKWHSLQEYADSIFQQAIVLDTETADVKSVQVDQLQGVEKLLDNQHIHFTIYTNDGNTISYPNRNIASRITKAQRRELKNGDTVKTKSRMTFDKSSRQVTMTEMDKPYFNRNGNLVCVISIGSPLANVQADIEKVKKNLFMTFAFAIIVAVIASYFLSRYLVRRIQAIREAAHKVTEGNFNVQLVSGRKDEIGELTNDFNIMTASLKESNDEIKRQEERRRAFMADAAHEMRTPLTTINGILEGLEYDAIPEDSKEESVHLMQRETKRLIRLVNDNLDYERLRTNKISLNRHQINLKQATQRISKQLAKKAKLENDVIIIDMADDVMVYADTDRLIQILFNIIQNGIQFTQNGKITIRAQNAKDGTDIQISDNGIGMTEEQIKNIWERYYKADASRIQTKGESGLGMAIVHELMQVHGGQITVESTPEKGTTFKLHFPEQQKKLGH</sequence>
<organism evidence="18 22">
    <name type="scientific">Pediococcus pentosaceus</name>
    <dbReference type="NCBI Taxonomy" id="1255"/>
    <lineage>
        <taxon>Bacteria</taxon>
        <taxon>Bacillati</taxon>
        <taxon>Bacillota</taxon>
        <taxon>Bacilli</taxon>
        <taxon>Lactobacillales</taxon>
        <taxon>Lactobacillaceae</taxon>
        <taxon>Pediococcus</taxon>
    </lineage>
</organism>
<accession>A0A0N8VYC6</accession>
<dbReference type="Pfam" id="PF00672">
    <property type="entry name" value="HAMP"/>
    <property type="match status" value="1"/>
</dbReference>
<dbReference type="AlphaFoldDB" id="A0A0N8VYC6"/>
<comment type="subcellular location">
    <subcellularLocation>
        <location evidence="2">Cell membrane</location>
        <topology evidence="2">Multi-pass membrane protein</topology>
    </subcellularLocation>
</comment>
<dbReference type="InterPro" id="IPR036890">
    <property type="entry name" value="HATPase_C_sf"/>
</dbReference>
<dbReference type="PROSITE" id="PS50885">
    <property type="entry name" value="HAMP"/>
    <property type="match status" value="1"/>
</dbReference>
<dbReference type="OMA" id="LNYMAQE"/>
<keyword evidence="11 15" id="KW-1133">Transmembrane helix</keyword>
<evidence type="ECO:0000313" key="24">
    <source>
        <dbReference type="Proteomes" id="UP001214131"/>
    </source>
</evidence>
<evidence type="ECO:0000313" key="18">
    <source>
        <dbReference type="EMBL" id="ARW19302.1"/>
    </source>
</evidence>
<feature type="coiled-coil region" evidence="14">
    <location>
        <begin position="325"/>
        <end position="352"/>
    </location>
</feature>
<dbReference type="GO" id="GO:0005886">
    <property type="term" value="C:plasma membrane"/>
    <property type="evidence" value="ECO:0007669"/>
    <property type="project" value="UniProtKB-SubCell"/>
</dbReference>
<dbReference type="InterPro" id="IPR050398">
    <property type="entry name" value="HssS/ArlS-like"/>
</dbReference>
<evidence type="ECO:0000256" key="10">
    <source>
        <dbReference type="ARBA" id="ARBA00022840"/>
    </source>
</evidence>
<dbReference type="GO" id="GO:0000155">
    <property type="term" value="F:phosphorelay sensor kinase activity"/>
    <property type="evidence" value="ECO:0007669"/>
    <property type="project" value="InterPro"/>
</dbReference>
<dbReference type="Proteomes" id="UP000196118">
    <property type="component" value="Chromosome"/>
</dbReference>
<dbReference type="GO" id="GO:0005524">
    <property type="term" value="F:ATP binding"/>
    <property type="evidence" value="ECO:0007669"/>
    <property type="project" value="UniProtKB-KW"/>
</dbReference>
<evidence type="ECO:0000256" key="12">
    <source>
        <dbReference type="ARBA" id="ARBA00023012"/>
    </source>
</evidence>
<evidence type="ECO:0000313" key="20">
    <source>
        <dbReference type="EMBL" id="MBF7127807.1"/>
    </source>
</evidence>
<dbReference type="SMART" id="SM00304">
    <property type="entry name" value="HAMP"/>
    <property type="match status" value="1"/>
</dbReference>
<dbReference type="SMART" id="SM00387">
    <property type="entry name" value="HATPase_c"/>
    <property type="match status" value="1"/>
</dbReference>